<dbReference type="Proteomes" id="UP000823894">
    <property type="component" value="Unassembled WGS sequence"/>
</dbReference>
<keyword evidence="1" id="KW-0378">Hydrolase</keyword>
<sequence length="642" mass="70077">LETQLQKAVGRFVRLTVTGTNNGWASLYEFKIIPDEEAEEPEPGKCIQNEAIERLEATSSAEGRGADKLRDGVTEIGSGWLSESREFPQTVTIYFNKPQTLLGSRIYWEKDSSWYTYDLEVTRDGSTWESVIQDMRVGGQHYKPETFTEIQENVIATRVTIKNVEAGGVYQIGIAEWMLYGYEYEEPEPEPVKEYEYLSDLVWTSAYSDYTDVKKDEAAYGGKLVLNTPDGMREFSKGLGTDTKSEIVYTFEEGKYNRFETYIGINAAAGRDDGQVIFRIYGDDELLYESPVKMRDDNCEFVSVDIAGITTLKLEAVWNGEGRYGTHADWADAKLYLRQEEPAAPVELSKSVLEYALSLAESASTEGVVDSVVQNFNDAKAVAEDILAKAQAGDPSLTQEMVDESWQNLIKAMQYLSFKQGDKTDLQKVIDLAKTFDLSQYLEEGQQAFTDALAAAEAVLADGDAMQDEVDQSWRDLLKAMSELRLKPNKDALKALIDEANGLSTEGADEETVTEFQNALAAAAAVFDNEQASEEEVTAAEENLKVALDQLKAQTGENTGDSGSAGGDASTGNAGSSGTTGGSGIADNGSTEKAGAASGSRTVQDNAKAARTGDAAPIAGMAAVMILAAVGIMYYGRKKERR</sequence>
<feature type="transmembrane region" description="Helical" evidence="3">
    <location>
        <begin position="615"/>
        <end position="636"/>
    </location>
</feature>
<comment type="caution">
    <text evidence="5">The sequence shown here is derived from an EMBL/GenBank/DDBJ whole genome shotgun (WGS) entry which is preliminary data.</text>
</comment>
<dbReference type="InterPro" id="IPR008979">
    <property type="entry name" value="Galactose-bd-like_sf"/>
</dbReference>
<evidence type="ECO:0000259" key="4">
    <source>
        <dbReference type="PROSITE" id="PS50022"/>
    </source>
</evidence>
<dbReference type="Pfam" id="PF07554">
    <property type="entry name" value="FIVAR"/>
    <property type="match status" value="3"/>
</dbReference>
<dbReference type="InterPro" id="IPR000421">
    <property type="entry name" value="FA58C"/>
</dbReference>
<dbReference type="Gene3D" id="2.60.120.1060">
    <property type="entry name" value="NPCBM/NEW2 domain"/>
    <property type="match status" value="1"/>
</dbReference>
<evidence type="ECO:0000313" key="5">
    <source>
        <dbReference type="EMBL" id="HJC38244.1"/>
    </source>
</evidence>
<dbReference type="Gene3D" id="2.60.120.260">
    <property type="entry name" value="Galactose-binding domain-like"/>
    <property type="match status" value="1"/>
</dbReference>
<keyword evidence="3" id="KW-0472">Membrane</keyword>
<dbReference type="SUPFAM" id="SSF49785">
    <property type="entry name" value="Galactose-binding domain-like"/>
    <property type="match status" value="2"/>
</dbReference>
<keyword evidence="3" id="KW-0812">Transmembrane</keyword>
<gene>
    <name evidence="5" type="ORF">H9757_04175</name>
</gene>
<accession>A0A9D2NWD4</accession>
<feature type="compositionally biased region" description="Low complexity" evidence="2">
    <location>
        <begin position="558"/>
        <end position="577"/>
    </location>
</feature>
<dbReference type="PROSITE" id="PS50022">
    <property type="entry name" value="FA58C_3"/>
    <property type="match status" value="1"/>
</dbReference>
<dbReference type="EMBL" id="DWWK01000050">
    <property type="protein sequence ID" value="HJC38244.1"/>
    <property type="molecule type" value="Genomic_DNA"/>
</dbReference>
<proteinExistence type="predicted"/>
<reference evidence="5" key="1">
    <citation type="journal article" date="2021" name="PeerJ">
        <title>Extensive microbial diversity within the chicken gut microbiome revealed by metagenomics and culture.</title>
        <authorList>
            <person name="Gilroy R."/>
            <person name="Ravi A."/>
            <person name="Getino M."/>
            <person name="Pursley I."/>
            <person name="Horton D.L."/>
            <person name="Alikhan N.F."/>
            <person name="Baker D."/>
            <person name="Gharbi K."/>
            <person name="Hall N."/>
            <person name="Watson M."/>
            <person name="Adriaenssens E.M."/>
            <person name="Foster-Nyarko E."/>
            <person name="Jarju S."/>
            <person name="Secka A."/>
            <person name="Antonio M."/>
            <person name="Oren A."/>
            <person name="Chaudhuri R.R."/>
            <person name="La Ragione R."/>
            <person name="Hildebrand F."/>
            <person name="Pallen M.J."/>
        </authorList>
    </citation>
    <scope>NUCLEOTIDE SEQUENCE</scope>
    <source>
        <strain evidence="5">ChiGjej1B1-1692</strain>
    </source>
</reference>
<keyword evidence="1" id="KW-0326">Glycosidase</keyword>
<dbReference type="Gene3D" id="1.20.1270.70">
    <property type="entry name" value="Designed single chain three-helix bundle"/>
    <property type="match status" value="1"/>
</dbReference>
<feature type="domain" description="F5/8 type C" evidence="4">
    <location>
        <begin position="40"/>
        <end position="182"/>
    </location>
</feature>
<evidence type="ECO:0000313" key="6">
    <source>
        <dbReference type="Proteomes" id="UP000823894"/>
    </source>
</evidence>
<dbReference type="GO" id="GO:0016798">
    <property type="term" value="F:hydrolase activity, acting on glycosyl bonds"/>
    <property type="evidence" value="ECO:0007669"/>
    <property type="project" value="UniProtKB-KW"/>
</dbReference>
<organism evidence="5 6">
    <name type="scientific">Candidatus Mediterraneibacter faecigallinarum</name>
    <dbReference type="NCBI Taxonomy" id="2838669"/>
    <lineage>
        <taxon>Bacteria</taxon>
        <taxon>Bacillati</taxon>
        <taxon>Bacillota</taxon>
        <taxon>Clostridia</taxon>
        <taxon>Lachnospirales</taxon>
        <taxon>Lachnospiraceae</taxon>
        <taxon>Mediterraneibacter</taxon>
    </lineage>
</organism>
<dbReference type="InterPro" id="IPR038637">
    <property type="entry name" value="NPCBM_sf"/>
</dbReference>
<evidence type="ECO:0000256" key="3">
    <source>
        <dbReference type="SAM" id="Phobius"/>
    </source>
</evidence>
<feature type="non-terminal residue" evidence="5">
    <location>
        <position position="1"/>
    </location>
</feature>
<dbReference type="InterPro" id="IPR013222">
    <property type="entry name" value="Glyco_hyd_98_carb-bd"/>
</dbReference>
<dbReference type="AlphaFoldDB" id="A0A9D2NWD4"/>
<reference evidence="5" key="2">
    <citation type="submission" date="2021-04" db="EMBL/GenBank/DDBJ databases">
        <authorList>
            <person name="Gilroy R."/>
        </authorList>
    </citation>
    <scope>NUCLEOTIDE SEQUENCE</scope>
    <source>
        <strain evidence="5">ChiGjej1B1-1692</strain>
    </source>
</reference>
<keyword evidence="3" id="KW-1133">Transmembrane helix</keyword>
<dbReference type="Pfam" id="PF08305">
    <property type="entry name" value="NPCBM"/>
    <property type="match status" value="1"/>
</dbReference>
<dbReference type="Gene3D" id="1.20.1270.90">
    <property type="entry name" value="AF1782-like"/>
    <property type="match status" value="1"/>
</dbReference>
<name>A0A9D2NWD4_9FIRM</name>
<dbReference type="SMART" id="SM00776">
    <property type="entry name" value="NPCBM"/>
    <property type="match status" value="1"/>
</dbReference>
<protein>
    <submittedName>
        <fullName evidence="5">NPCBM/NEW2 domain-containing protein</fullName>
    </submittedName>
</protein>
<dbReference type="Pfam" id="PF00754">
    <property type="entry name" value="F5_F8_type_C"/>
    <property type="match status" value="1"/>
</dbReference>
<evidence type="ECO:0000256" key="2">
    <source>
        <dbReference type="SAM" id="MobiDB-lite"/>
    </source>
</evidence>
<evidence type="ECO:0000256" key="1">
    <source>
        <dbReference type="ARBA" id="ARBA00023295"/>
    </source>
</evidence>
<feature type="region of interest" description="Disordered" evidence="2">
    <location>
        <begin position="555"/>
        <end position="608"/>
    </location>
</feature>